<comment type="similarity">
    <text evidence="1 3">Belongs to the peptidase S8 family.</text>
</comment>
<dbReference type="Proteomes" id="UP001630127">
    <property type="component" value="Unassembled WGS sequence"/>
</dbReference>
<evidence type="ECO:0000256" key="1">
    <source>
        <dbReference type="ARBA" id="ARBA00011073"/>
    </source>
</evidence>
<proteinExistence type="inferred from homology"/>
<reference evidence="6 7" key="1">
    <citation type="submission" date="2024-11" db="EMBL/GenBank/DDBJ databases">
        <title>A near-complete genome assembly of Cinchona calisaya.</title>
        <authorList>
            <person name="Lian D.C."/>
            <person name="Zhao X.W."/>
            <person name="Wei L."/>
        </authorList>
    </citation>
    <scope>NUCLEOTIDE SEQUENCE [LARGE SCALE GENOMIC DNA]</scope>
    <source>
        <tissue evidence="6">Nenye</tissue>
    </source>
</reference>
<dbReference type="InterPro" id="IPR000209">
    <property type="entry name" value="Peptidase_S8/S53_dom"/>
</dbReference>
<protein>
    <submittedName>
        <fullName evidence="6">Uncharacterized protein</fullName>
    </submittedName>
</protein>
<evidence type="ECO:0000259" key="5">
    <source>
        <dbReference type="Pfam" id="PF17766"/>
    </source>
</evidence>
<organism evidence="6 7">
    <name type="scientific">Cinchona calisaya</name>
    <dbReference type="NCBI Taxonomy" id="153742"/>
    <lineage>
        <taxon>Eukaryota</taxon>
        <taxon>Viridiplantae</taxon>
        <taxon>Streptophyta</taxon>
        <taxon>Embryophyta</taxon>
        <taxon>Tracheophyta</taxon>
        <taxon>Spermatophyta</taxon>
        <taxon>Magnoliopsida</taxon>
        <taxon>eudicotyledons</taxon>
        <taxon>Gunneridae</taxon>
        <taxon>Pentapetalae</taxon>
        <taxon>asterids</taxon>
        <taxon>lamiids</taxon>
        <taxon>Gentianales</taxon>
        <taxon>Rubiaceae</taxon>
        <taxon>Cinchonoideae</taxon>
        <taxon>Cinchoneae</taxon>
        <taxon>Cinchona</taxon>
    </lineage>
</organism>
<evidence type="ECO:0000256" key="3">
    <source>
        <dbReference type="PROSITE-ProRule" id="PRU01240"/>
    </source>
</evidence>
<evidence type="ECO:0000256" key="2">
    <source>
        <dbReference type="ARBA" id="ARBA00022729"/>
    </source>
</evidence>
<dbReference type="InterPro" id="IPR041469">
    <property type="entry name" value="Subtilisin-like_FN3"/>
</dbReference>
<dbReference type="Gene3D" id="3.40.50.200">
    <property type="entry name" value="Peptidase S8/S53 domain"/>
    <property type="match status" value="1"/>
</dbReference>
<dbReference type="Gene3D" id="2.60.40.2310">
    <property type="match status" value="1"/>
</dbReference>
<comment type="caution">
    <text evidence="3">Lacks conserved residue(s) required for the propagation of feature annotation.</text>
</comment>
<dbReference type="EMBL" id="JBJUIK010000008">
    <property type="protein sequence ID" value="KAL3520961.1"/>
    <property type="molecule type" value="Genomic_DNA"/>
</dbReference>
<dbReference type="Pfam" id="PF17766">
    <property type="entry name" value="fn3_6"/>
    <property type="match status" value="1"/>
</dbReference>
<gene>
    <name evidence="6" type="ORF">ACH5RR_019110</name>
</gene>
<feature type="domain" description="Subtilisin-like protease fibronectin type-III" evidence="5">
    <location>
        <begin position="61"/>
        <end position="140"/>
    </location>
</feature>
<dbReference type="SUPFAM" id="SSF52743">
    <property type="entry name" value="Subtilisin-like"/>
    <property type="match status" value="1"/>
</dbReference>
<dbReference type="Pfam" id="PF00082">
    <property type="entry name" value="Peptidase_S8"/>
    <property type="match status" value="1"/>
</dbReference>
<dbReference type="AlphaFoldDB" id="A0ABD2ZQ52"/>
<comment type="caution">
    <text evidence="6">The sequence shown here is derived from an EMBL/GenBank/DDBJ whole genome shotgun (WGS) entry which is preliminary data.</text>
</comment>
<evidence type="ECO:0000313" key="7">
    <source>
        <dbReference type="Proteomes" id="UP001630127"/>
    </source>
</evidence>
<accession>A0ABD2ZQ52</accession>
<keyword evidence="7" id="KW-1185">Reference proteome</keyword>
<dbReference type="InterPro" id="IPR045051">
    <property type="entry name" value="SBT"/>
</dbReference>
<evidence type="ECO:0000259" key="4">
    <source>
        <dbReference type="Pfam" id="PF00082"/>
    </source>
</evidence>
<keyword evidence="2" id="KW-0732">Signal</keyword>
<feature type="domain" description="Peptidase S8/S53" evidence="4">
    <location>
        <begin position="1"/>
        <end position="37"/>
    </location>
</feature>
<dbReference type="PANTHER" id="PTHR10795">
    <property type="entry name" value="PROPROTEIN CONVERTASE SUBTILISIN/KEXIN"/>
    <property type="match status" value="1"/>
</dbReference>
<sequence>MSCPHLSGLAALLKSAHPDWSPSAIKSAIMTTADLVNLAKNPIEDETLLPANAFATGLGHRYTRTVTNVGEANSVYKVNVIPPKSVNVTINPNTLSFLEVKRKLTYEVIFSRLATAANNTMSQGSITWNSANYSARSPIVTIIGEMPRL</sequence>
<evidence type="ECO:0000313" key="6">
    <source>
        <dbReference type="EMBL" id="KAL3520961.1"/>
    </source>
</evidence>
<name>A0ABD2ZQ52_9GENT</name>
<dbReference type="InterPro" id="IPR036852">
    <property type="entry name" value="Peptidase_S8/S53_dom_sf"/>
</dbReference>
<dbReference type="PROSITE" id="PS51892">
    <property type="entry name" value="SUBTILASE"/>
    <property type="match status" value="1"/>
</dbReference>